<feature type="transmembrane region" description="Helical" evidence="1">
    <location>
        <begin position="20"/>
        <end position="46"/>
    </location>
</feature>
<name>A0A369KU02_9BACT</name>
<protein>
    <submittedName>
        <fullName evidence="2">Uncharacterized protein</fullName>
    </submittedName>
</protein>
<dbReference type="EMBL" id="QOVW01000095">
    <property type="protein sequence ID" value="RDB35233.1"/>
    <property type="molecule type" value="Genomic_DNA"/>
</dbReference>
<dbReference type="Proteomes" id="UP000253934">
    <property type="component" value="Unassembled WGS sequence"/>
</dbReference>
<keyword evidence="1" id="KW-0472">Membrane</keyword>
<keyword evidence="1" id="KW-1133">Transmembrane helix</keyword>
<comment type="caution">
    <text evidence="2">The sequence shown here is derived from an EMBL/GenBank/DDBJ whole genome shotgun (WGS) entry which is preliminary data.</text>
</comment>
<keyword evidence="1" id="KW-0812">Transmembrane</keyword>
<proteinExistence type="predicted"/>
<evidence type="ECO:0000313" key="2">
    <source>
        <dbReference type="EMBL" id="RDB35233.1"/>
    </source>
</evidence>
<accession>A0A369KU02</accession>
<dbReference type="AlphaFoldDB" id="A0A369KU02"/>
<gene>
    <name evidence="2" type="ORF">DCC88_11280</name>
</gene>
<reference evidence="2" key="1">
    <citation type="submission" date="2018-04" db="EMBL/GenBank/DDBJ databases">
        <title>Draft genome sequence of the Candidatus Spirobacillus cienkowskii, a pathogen of freshwater Daphnia species, reconstructed from hemolymph metagenomic reads.</title>
        <authorList>
            <person name="Bresciani L."/>
            <person name="Lemos L.N."/>
            <person name="Wale N."/>
            <person name="Lin J.Y."/>
            <person name="Fernandes G.R."/>
            <person name="Duffy M.A."/>
            <person name="Rodrigues J.M."/>
        </authorList>
    </citation>
    <scope>NUCLEOTIDE SEQUENCE [LARGE SCALE GENOMIC DNA]</scope>
    <source>
        <strain evidence="2">Binning01</strain>
    </source>
</reference>
<evidence type="ECO:0000313" key="3">
    <source>
        <dbReference type="Proteomes" id="UP000253934"/>
    </source>
</evidence>
<keyword evidence="3" id="KW-1185">Reference proteome</keyword>
<organism evidence="2 3">
    <name type="scientific">Spirobacillus cienkowskii</name>
    <dbReference type="NCBI Taxonomy" id="495820"/>
    <lineage>
        <taxon>Bacteria</taxon>
        <taxon>Pseudomonadati</taxon>
        <taxon>Bdellovibrionota</taxon>
        <taxon>Oligoflexia</taxon>
        <taxon>Silvanigrellales</taxon>
        <taxon>Spirobacillus</taxon>
    </lineage>
</organism>
<evidence type="ECO:0000256" key="1">
    <source>
        <dbReference type="SAM" id="Phobius"/>
    </source>
</evidence>
<sequence>MPSFGFIAPNFHEFKNDAWFLYLGIFPIFYKIFFESILKTLFYLYIFYKNQAYYFYANLITFNGNLFYEKSKWKWYNYIFIII</sequence>